<keyword evidence="1" id="KW-0472">Membrane</keyword>
<sequence length="411" mass="47970">MLQPSCHPNSIFCTVTVPKSLVESRMEKAWSNNRSFLGLSACQLLEVEQVFCAVSLSYKFLFKYIYMHQLNQFFAPGVMKSLILSLVQFLIPLKIVPSLLTLGANIALILLTTSCGNALVMVLVVLRSWRNPDCCRMCNSIDCACPTSNQPHFFEVILDHMISTSLAELNKFNINSRYMDTKSVHLRQYTNQVDWLCKSTHHRRKNMRTIFQILHELFFLSFSFLFLFLYFFFFLELIDFQTSGLPPTLRQSFHQTNYYLIVDWPVEWIVRGYLVYLKILMKPIPDIDSKYLHYQAFLLEFQPRSTRLLPLLTMDRSSAIIHSCADHPAGGTSKDRQLLEKKRRKKNDHWIDVFYLALKTGFSYVIARWILILEGDGAFIWLSILTYLDEMRRLPFAFGVVEYRDGFGEMD</sequence>
<protein>
    <submittedName>
        <fullName evidence="2">Uncharacterized protein</fullName>
    </submittedName>
</protein>
<accession>A0A0L6V8P1</accession>
<keyword evidence="3" id="KW-1185">Reference proteome</keyword>
<dbReference type="EMBL" id="LAVV01007275">
    <property type="protein sequence ID" value="KNZ56480.1"/>
    <property type="molecule type" value="Genomic_DNA"/>
</dbReference>
<dbReference type="AlphaFoldDB" id="A0A0L6V8P1"/>
<organism evidence="2 3">
    <name type="scientific">Puccinia sorghi</name>
    <dbReference type="NCBI Taxonomy" id="27349"/>
    <lineage>
        <taxon>Eukaryota</taxon>
        <taxon>Fungi</taxon>
        <taxon>Dikarya</taxon>
        <taxon>Basidiomycota</taxon>
        <taxon>Pucciniomycotina</taxon>
        <taxon>Pucciniomycetes</taxon>
        <taxon>Pucciniales</taxon>
        <taxon>Pucciniaceae</taxon>
        <taxon>Puccinia</taxon>
    </lineage>
</organism>
<dbReference type="Proteomes" id="UP000037035">
    <property type="component" value="Unassembled WGS sequence"/>
</dbReference>
<feature type="transmembrane region" description="Helical" evidence="1">
    <location>
        <begin position="73"/>
        <end position="91"/>
    </location>
</feature>
<gene>
    <name evidence="2" type="ORF">VP01_2395g1</name>
</gene>
<keyword evidence="1" id="KW-0812">Transmembrane</keyword>
<feature type="transmembrane region" description="Helical" evidence="1">
    <location>
        <begin position="103"/>
        <end position="126"/>
    </location>
</feature>
<reference evidence="2 3" key="1">
    <citation type="submission" date="2015-08" db="EMBL/GenBank/DDBJ databases">
        <title>Next Generation Sequencing and Analysis of the Genome of Puccinia sorghi L Schw, the Causal Agent of Maize Common Rust.</title>
        <authorList>
            <person name="Rochi L."/>
            <person name="Burguener G."/>
            <person name="Darino M."/>
            <person name="Turjanski A."/>
            <person name="Kreff E."/>
            <person name="Dieguez M.J."/>
            <person name="Sacco F."/>
        </authorList>
    </citation>
    <scope>NUCLEOTIDE SEQUENCE [LARGE SCALE GENOMIC DNA]</scope>
    <source>
        <strain evidence="2 3">RO10H11247</strain>
    </source>
</reference>
<comment type="caution">
    <text evidence="2">The sequence shown here is derived from an EMBL/GenBank/DDBJ whole genome shotgun (WGS) entry which is preliminary data.</text>
</comment>
<dbReference type="VEuPathDB" id="FungiDB:VP01_2395g1"/>
<feature type="transmembrane region" description="Helical" evidence="1">
    <location>
        <begin position="350"/>
        <end position="371"/>
    </location>
</feature>
<feature type="transmembrane region" description="Helical" evidence="1">
    <location>
        <begin position="213"/>
        <end position="238"/>
    </location>
</feature>
<evidence type="ECO:0000256" key="1">
    <source>
        <dbReference type="SAM" id="Phobius"/>
    </source>
</evidence>
<feature type="transmembrane region" description="Helical" evidence="1">
    <location>
        <begin position="258"/>
        <end position="277"/>
    </location>
</feature>
<evidence type="ECO:0000313" key="3">
    <source>
        <dbReference type="Proteomes" id="UP000037035"/>
    </source>
</evidence>
<proteinExistence type="predicted"/>
<evidence type="ECO:0000313" key="2">
    <source>
        <dbReference type="EMBL" id="KNZ56480.1"/>
    </source>
</evidence>
<keyword evidence="1" id="KW-1133">Transmembrane helix</keyword>
<name>A0A0L6V8P1_9BASI</name>